<accession>A0A6M3J168</accession>
<dbReference type="AlphaFoldDB" id="A0A6M3J168"/>
<protein>
    <submittedName>
        <fullName evidence="1">Uncharacterized protein</fullName>
    </submittedName>
</protein>
<sequence length="83" mass="10011">MKKLLFLLLLLCSCHSSVLDCDRGNIPSPPWGTPSDTTWYEDHEYMSITYWYFNPENNEMHYKRYVSEDECDEWHPDSEGWEK</sequence>
<dbReference type="EMBL" id="MT141501">
    <property type="protein sequence ID" value="QJA63593.1"/>
    <property type="molecule type" value="Genomic_DNA"/>
</dbReference>
<evidence type="ECO:0000313" key="1">
    <source>
        <dbReference type="EMBL" id="QJA63593.1"/>
    </source>
</evidence>
<organism evidence="1">
    <name type="scientific">viral metagenome</name>
    <dbReference type="NCBI Taxonomy" id="1070528"/>
    <lineage>
        <taxon>unclassified sequences</taxon>
        <taxon>metagenomes</taxon>
        <taxon>organismal metagenomes</taxon>
    </lineage>
</organism>
<reference evidence="1" key="1">
    <citation type="submission" date="2020-03" db="EMBL/GenBank/DDBJ databases">
        <title>The deep terrestrial virosphere.</title>
        <authorList>
            <person name="Holmfeldt K."/>
            <person name="Nilsson E."/>
            <person name="Simone D."/>
            <person name="Lopez-Fernandez M."/>
            <person name="Wu X."/>
            <person name="de Brujin I."/>
            <person name="Lundin D."/>
            <person name="Andersson A."/>
            <person name="Bertilsson S."/>
            <person name="Dopson M."/>
        </authorList>
    </citation>
    <scope>NUCLEOTIDE SEQUENCE</scope>
    <source>
        <strain evidence="1">MM415B00605</strain>
    </source>
</reference>
<gene>
    <name evidence="1" type="ORF">MM415B00605_0002</name>
</gene>
<name>A0A6M3J168_9ZZZZ</name>
<proteinExistence type="predicted"/>